<dbReference type="EMBL" id="AM451058">
    <property type="protein sequence ID" value="CAN61130.1"/>
    <property type="molecule type" value="Genomic_DNA"/>
</dbReference>
<protein>
    <submittedName>
        <fullName evidence="1">Uncharacterized protein</fullName>
    </submittedName>
</protein>
<gene>
    <name evidence="1" type="ORF">VITISV_013280</name>
</gene>
<evidence type="ECO:0000313" key="1">
    <source>
        <dbReference type="EMBL" id="CAN61130.1"/>
    </source>
</evidence>
<accession>A5B993</accession>
<reference evidence="1" key="1">
    <citation type="journal article" date="2007" name="PLoS ONE">
        <title>The first genome sequence of an elite grapevine cultivar (Pinot noir Vitis vinifera L.): coping with a highly heterozygous genome.</title>
        <authorList>
            <person name="Velasco R."/>
            <person name="Zharkikh A."/>
            <person name="Troggio M."/>
            <person name="Cartwright D.A."/>
            <person name="Cestaro A."/>
            <person name="Pruss D."/>
            <person name="Pindo M."/>
            <person name="FitzGerald L.M."/>
            <person name="Vezzulli S."/>
            <person name="Reid J."/>
            <person name="Malacarne G."/>
            <person name="Iliev D."/>
            <person name="Coppola G."/>
            <person name="Wardell B."/>
            <person name="Micheletti D."/>
            <person name="Macalma T."/>
            <person name="Facci M."/>
            <person name="Mitchell J.T."/>
            <person name="Perazzolli M."/>
            <person name="Eldredge G."/>
            <person name="Gatto P."/>
            <person name="Oyzerski R."/>
            <person name="Moretto M."/>
            <person name="Gutin N."/>
            <person name="Stefanini M."/>
            <person name="Chen Y."/>
            <person name="Segala C."/>
            <person name="Davenport C."/>
            <person name="Dematte L."/>
            <person name="Mraz A."/>
            <person name="Battilana J."/>
            <person name="Stormo K."/>
            <person name="Costa F."/>
            <person name="Tao Q."/>
            <person name="Si-Ammour A."/>
            <person name="Harkins T."/>
            <person name="Lackey A."/>
            <person name="Perbost C."/>
            <person name="Taillon B."/>
            <person name="Stella A."/>
            <person name="Solovyev V."/>
            <person name="Fawcett J.A."/>
            <person name="Sterck L."/>
            <person name="Vandepoele K."/>
            <person name="Grando S.M."/>
            <person name="Toppo S."/>
            <person name="Moser C."/>
            <person name="Lanchbury J."/>
            <person name="Bogden R."/>
            <person name="Skolnick M."/>
            <person name="Sgaramella V."/>
            <person name="Bhatnagar S.K."/>
            <person name="Fontana P."/>
            <person name="Gutin A."/>
            <person name="Van de Peer Y."/>
            <person name="Salamini F."/>
            <person name="Viola R."/>
        </authorList>
    </citation>
    <scope>NUCLEOTIDE SEQUENCE</scope>
</reference>
<dbReference type="AlphaFoldDB" id="A5B993"/>
<organism evidence="1">
    <name type="scientific">Vitis vinifera</name>
    <name type="common">Grape</name>
    <dbReference type="NCBI Taxonomy" id="29760"/>
    <lineage>
        <taxon>Eukaryota</taxon>
        <taxon>Viridiplantae</taxon>
        <taxon>Streptophyta</taxon>
        <taxon>Embryophyta</taxon>
        <taxon>Tracheophyta</taxon>
        <taxon>Spermatophyta</taxon>
        <taxon>Magnoliopsida</taxon>
        <taxon>eudicotyledons</taxon>
        <taxon>Gunneridae</taxon>
        <taxon>Pentapetalae</taxon>
        <taxon>rosids</taxon>
        <taxon>Vitales</taxon>
        <taxon>Vitaceae</taxon>
        <taxon>Viteae</taxon>
        <taxon>Vitis</taxon>
    </lineage>
</organism>
<sequence length="206" mass="22371">MWPLGHVEGGYAWVQKWARGCQVDGGEYGVGDKLIMVAMVMSLVGMKDGKVLVVMEGRANDLLYLRYDVKVTQLASFYNKLFHIRNDNTSISWCHSRRWGEESITTLQRYHGAGGGGKERIAGVGLTTGVVAKGGGGFIVIVIAKRMGDLQQVSGWGAFTTLEGCCQGRVLLSKVAIEGATSDQWQLHADDNGRLHRGCLGRGRVG</sequence>
<proteinExistence type="predicted"/>
<name>A5B993_VITVI</name>